<feature type="transmembrane region" description="Helical" evidence="1">
    <location>
        <begin position="69"/>
        <end position="88"/>
    </location>
</feature>
<accession>A0A1G8FNH9</accession>
<reference evidence="3 4" key="1">
    <citation type="submission" date="2016-10" db="EMBL/GenBank/DDBJ databases">
        <authorList>
            <person name="de Groot N.N."/>
        </authorList>
    </citation>
    <scope>NUCLEOTIDE SEQUENCE [LARGE SCALE GENOMIC DNA]</scope>
    <source>
        <strain evidence="3 4">DSM 5885</strain>
    </source>
</reference>
<evidence type="ECO:0000313" key="4">
    <source>
        <dbReference type="Proteomes" id="UP000198607"/>
    </source>
</evidence>
<feature type="domain" description="DUF1468" evidence="2">
    <location>
        <begin position="9"/>
        <end position="142"/>
    </location>
</feature>
<dbReference type="OrthoDB" id="7029611at2"/>
<dbReference type="Proteomes" id="UP000198607">
    <property type="component" value="Unassembled WGS sequence"/>
</dbReference>
<evidence type="ECO:0000259" key="2">
    <source>
        <dbReference type="Pfam" id="PF07331"/>
    </source>
</evidence>
<keyword evidence="4" id="KW-1185">Reference proteome</keyword>
<gene>
    <name evidence="3" type="ORF">SAMN05660652_02377</name>
</gene>
<feature type="transmembrane region" description="Helical" evidence="1">
    <location>
        <begin position="40"/>
        <end position="62"/>
    </location>
</feature>
<dbReference type="Pfam" id="PF07331">
    <property type="entry name" value="TctB"/>
    <property type="match status" value="1"/>
</dbReference>
<feature type="transmembrane region" description="Helical" evidence="1">
    <location>
        <begin position="7"/>
        <end position="28"/>
    </location>
</feature>
<keyword evidence="1" id="KW-0472">Membrane</keyword>
<name>A0A1G8FNH9_9RHOO</name>
<dbReference type="EMBL" id="FNCY01000009">
    <property type="protein sequence ID" value="SDH83723.1"/>
    <property type="molecule type" value="Genomic_DNA"/>
</dbReference>
<organism evidence="3 4">
    <name type="scientific">Propionivibrio dicarboxylicus</name>
    <dbReference type="NCBI Taxonomy" id="83767"/>
    <lineage>
        <taxon>Bacteria</taxon>
        <taxon>Pseudomonadati</taxon>
        <taxon>Pseudomonadota</taxon>
        <taxon>Betaproteobacteria</taxon>
        <taxon>Rhodocyclales</taxon>
        <taxon>Rhodocyclaceae</taxon>
        <taxon>Propionivibrio</taxon>
    </lineage>
</organism>
<keyword evidence="1" id="KW-0812">Transmembrane</keyword>
<keyword evidence="1" id="KW-1133">Transmembrane helix</keyword>
<dbReference type="InterPro" id="IPR009936">
    <property type="entry name" value="DUF1468"/>
</dbReference>
<sequence>MIKNEKDFWSGVMFAAFGLAVLAIARHYPFGTTTRMGPGFFPMVLAAVLAVFGVILIVRACLAKRRDRITGVALKPLLLVIAATVLYGALVEDAGFIAVTFASVLVAARASRNGSVAAQLALAAGTTLCCFLIFIQGLGLPLSSLGAWLK</sequence>
<protein>
    <submittedName>
        <fullName evidence="3">Putative tricarboxylic transport membrane protein</fullName>
    </submittedName>
</protein>
<evidence type="ECO:0000313" key="3">
    <source>
        <dbReference type="EMBL" id="SDH83723.1"/>
    </source>
</evidence>
<feature type="transmembrane region" description="Helical" evidence="1">
    <location>
        <begin position="120"/>
        <end position="140"/>
    </location>
</feature>
<proteinExistence type="predicted"/>
<dbReference type="RefSeq" id="WP_091937890.1">
    <property type="nucleotide sequence ID" value="NZ_FNCY01000009.1"/>
</dbReference>
<evidence type="ECO:0000256" key="1">
    <source>
        <dbReference type="SAM" id="Phobius"/>
    </source>
</evidence>
<dbReference type="STRING" id="83767.SAMN05660652_02377"/>
<dbReference type="AlphaFoldDB" id="A0A1G8FNH9"/>
<feature type="transmembrane region" description="Helical" evidence="1">
    <location>
        <begin position="94"/>
        <end position="111"/>
    </location>
</feature>